<dbReference type="EMBL" id="CAFBPJ010000137">
    <property type="protein sequence ID" value="CAB5024149.1"/>
    <property type="molecule type" value="Genomic_DNA"/>
</dbReference>
<protein>
    <submittedName>
        <fullName evidence="1">Unannotated protein</fullName>
    </submittedName>
</protein>
<reference evidence="1" key="1">
    <citation type="submission" date="2020-05" db="EMBL/GenBank/DDBJ databases">
        <authorList>
            <person name="Chiriac C."/>
            <person name="Salcher M."/>
            <person name="Ghai R."/>
            <person name="Kavagutti S V."/>
        </authorList>
    </citation>
    <scope>NUCLEOTIDE SEQUENCE</scope>
</reference>
<name>A0A6J7R5Y4_9ZZZZ</name>
<sequence>MVCLNVGDNRRCRAEFQEGTVTLIGLDDKNVATAEVRIRARLV</sequence>
<organism evidence="1">
    <name type="scientific">freshwater metagenome</name>
    <dbReference type="NCBI Taxonomy" id="449393"/>
    <lineage>
        <taxon>unclassified sequences</taxon>
        <taxon>metagenomes</taxon>
        <taxon>ecological metagenomes</taxon>
    </lineage>
</organism>
<dbReference type="AlphaFoldDB" id="A0A6J7R5Y4"/>
<evidence type="ECO:0000313" key="1">
    <source>
        <dbReference type="EMBL" id="CAB5024149.1"/>
    </source>
</evidence>
<accession>A0A6J7R5Y4</accession>
<proteinExistence type="predicted"/>
<gene>
    <name evidence="1" type="ORF">UFOPK4092_01109</name>
</gene>